<keyword evidence="4" id="KW-1185">Reference proteome</keyword>
<evidence type="ECO:0000256" key="2">
    <source>
        <dbReference type="SAM" id="Phobius"/>
    </source>
</evidence>
<evidence type="ECO:0000256" key="1">
    <source>
        <dbReference type="SAM" id="MobiDB-lite"/>
    </source>
</evidence>
<dbReference type="Proteomes" id="UP001529369">
    <property type="component" value="Unassembled WGS sequence"/>
</dbReference>
<protein>
    <submittedName>
        <fullName evidence="3">Uncharacterized protein</fullName>
    </submittedName>
</protein>
<feature type="transmembrane region" description="Helical" evidence="2">
    <location>
        <begin position="12"/>
        <end position="29"/>
    </location>
</feature>
<dbReference type="EMBL" id="JAUFPN010000114">
    <property type="protein sequence ID" value="MDN3564831.1"/>
    <property type="molecule type" value="Genomic_DNA"/>
</dbReference>
<name>A0ABT8A566_9PROT</name>
<proteinExistence type="predicted"/>
<evidence type="ECO:0000313" key="3">
    <source>
        <dbReference type="EMBL" id="MDN3564831.1"/>
    </source>
</evidence>
<dbReference type="RefSeq" id="WP_290316645.1">
    <property type="nucleotide sequence ID" value="NZ_JAUFPN010000114.1"/>
</dbReference>
<comment type="caution">
    <text evidence="3">The sequence shown here is derived from an EMBL/GenBank/DDBJ whole genome shotgun (WGS) entry which is preliminary data.</text>
</comment>
<gene>
    <name evidence="3" type="ORF">QWZ14_10680</name>
</gene>
<evidence type="ECO:0000313" key="4">
    <source>
        <dbReference type="Proteomes" id="UP001529369"/>
    </source>
</evidence>
<reference evidence="4" key="1">
    <citation type="journal article" date="2019" name="Int. J. Syst. Evol. Microbiol.">
        <title>The Global Catalogue of Microorganisms (GCM) 10K type strain sequencing project: providing services to taxonomists for standard genome sequencing and annotation.</title>
        <authorList>
            <consortium name="The Broad Institute Genomics Platform"/>
            <consortium name="The Broad Institute Genome Sequencing Center for Infectious Disease"/>
            <person name="Wu L."/>
            <person name="Ma J."/>
        </authorList>
    </citation>
    <scope>NUCLEOTIDE SEQUENCE [LARGE SCALE GENOMIC DNA]</scope>
    <source>
        <strain evidence="4">CECT 7131</strain>
    </source>
</reference>
<feature type="region of interest" description="Disordered" evidence="1">
    <location>
        <begin position="40"/>
        <end position="62"/>
    </location>
</feature>
<keyword evidence="2" id="KW-0812">Transmembrane</keyword>
<sequence length="135" mass="14883">MIPATQGPTARASMPVMGIFVALIGWGHLASPWGPDFRQATADRQARSSLASHGSHRGGDERRRLEARLRRALLGNGYRLMRTRLRHAPPDLGGYLVLEFDSGRVVVGGEPRPFAARLDEVEAWCRREGLARDNG</sequence>
<keyword evidence="2" id="KW-0472">Membrane</keyword>
<accession>A0ABT8A566</accession>
<keyword evidence="2" id="KW-1133">Transmembrane helix</keyword>
<organism evidence="3 4">
    <name type="scientific">Paeniroseomonas aquatica</name>
    <dbReference type="NCBI Taxonomy" id="373043"/>
    <lineage>
        <taxon>Bacteria</taxon>
        <taxon>Pseudomonadati</taxon>
        <taxon>Pseudomonadota</taxon>
        <taxon>Alphaproteobacteria</taxon>
        <taxon>Acetobacterales</taxon>
        <taxon>Acetobacteraceae</taxon>
        <taxon>Paeniroseomonas</taxon>
    </lineage>
</organism>